<comment type="cofactor">
    <cofactor evidence="1">
        <name>Mg(2+)</name>
        <dbReference type="ChEBI" id="CHEBI:18420"/>
    </cofactor>
</comment>
<dbReference type="SUPFAM" id="SSF52172">
    <property type="entry name" value="CheY-like"/>
    <property type="match status" value="1"/>
</dbReference>
<dbReference type="Gene3D" id="3.30.70.270">
    <property type="match status" value="1"/>
</dbReference>
<dbReference type="FunFam" id="3.30.70.270:FF:000001">
    <property type="entry name" value="Diguanylate cyclase domain protein"/>
    <property type="match status" value="1"/>
</dbReference>
<dbReference type="SUPFAM" id="SSF55073">
    <property type="entry name" value="Nucleotide cyclase"/>
    <property type="match status" value="1"/>
</dbReference>
<dbReference type="Proteomes" id="UP001165413">
    <property type="component" value="Unassembled WGS sequence"/>
</dbReference>
<feature type="domain" description="Response regulatory" evidence="5">
    <location>
        <begin position="21"/>
        <end position="137"/>
    </location>
</feature>
<dbReference type="EMBL" id="JANATA010000007">
    <property type="protein sequence ID" value="MCP3428365.1"/>
    <property type="molecule type" value="Genomic_DNA"/>
</dbReference>
<proteinExistence type="predicted"/>
<comment type="caution">
    <text evidence="7">The sequence shown here is derived from an EMBL/GenBank/DDBJ whole genome shotgun (WGS) entry which is preliminary data.</text>
</comment>
<reference evidence="7" key="1">
    <citation type="submission" date="2022-07" db="EMBL/GenBank/DDBJ databases">
        <title>Characterization of the Novel Bacterium Alteromonas immobilis LMIT006 and Alteromonas gregis LMIT007.</title>
        <authorList>
            <person name="Lin X."/>
        </authorList>
    </citation>
    <scope>NUCLEOTIDE SEQUENCE</scope>
    <source>
        <strain evidence="7">LMIT007</strain>
    </source>
</reference>
<evidence type="ECO:0000256" key="4">
    <source>
        <dbReference type="PROSITE-ProRule" id="PRU00169"/>
    </source>
</evidence>
<dbReference type="SMART" id="SM00448">
    <property type="entry name" value="REC"/>
    <property type="match status" value="1"/>
</dbReference>
<dbReference type="GO" id="GO:0000160">
    <property type="term" value="P:phosphorelay signal transduction system"/>
    <property type="evidence" value="ECO:0007669"/>
    <property type="project" value="InterPro"/>
</dbReference>
<accession>A0AA42BL26</accession>
<organism evidence="7 8">
    <name type="scientific">Opacimonas viscosa</name>
    <dbReference type="NCBI Taxonomy" id="2961944"/>
    <lineage>
        <taxon>Bacteria</taxon>
        <taxon>Pseudomonadati</taxon>
        <taxon>Pseudomonadota</taxon>
        <taxon>Gammaproteobacteria</taxon>
        <taxon>Alteromonadales</taxon>
        <taxon>Alteromonadaceae</taxon>
        <taxon>Opacimonas</taxon>
    </lineage>
</organism>
<dbReference type="PROSITE" id="PS50887">
    <property type="entry name" value="GGDEF"/>
    <property type="match status" value="1"/>
</dbReference>
<dbReference type="GO" id="GO:0005886">
    <property type="term" value="C:plasma membrane"/>
    <property type="evidence" value="ECO:0007669"/>
    <property type="project" value="TreeGrafter"/>
</dbReference>
<dbReference type="InterPro" id="IPR001789">
    <property type="entry name" value="Sig_transdc_resp-reg_receiver"/>
</dbReference>
<feature type="domain" description="GGDEF" evidence="6">
    <location>
        <begin position="180"/>
        <end position="317"/>
    </location>
</feature>
<dbReference type="Pfam" id="PF00072">
    <property type="entry name" value="Response_reg"/>
    <property type="match status" value="1"/>
</dbReference>
<feature type="modified residue" description="4-aspartylphosphate" evidence="4">
    <location>
        <position position="70"/>
    </location>
</feature>
<gene>
    <name evidence="7" type="ORF">NLF92_05340</name>
</gene>
<dbReference type="RefSeq" id="WP_254099596.1">
    <property type="nucleotide sequence ID" value="NZ_JANATA010000007.1"/>
</dbReference>
<dbReference type="PROSITE" id="PS50110">
    <property type="entry name" value="RESPONSE_REGULATORY"/>
    <property type="match status" value="1"/>
</dbReference>
<dbReference type="InterPro" id="IPR050469">
    <property type="entry name" value="Diguanylate_Cyclase"/>
</dbReference>
<dbReference type="Pfam" id="PF00990">
    <property type="entry name" value="GGDEF"/>
    <property type="match status" value="1"/>
</dbReference>
<dbReference type="GO" id="GO:1902201">
    <property type="term" value="P:negative regulation of bacterial-type flagellum-dependent cell motility"/>
    <property type="evidence" value="ECO:0007669"/>
    <property type="project" value="TreeGrafter"/>
</dbReference>
<protein>
    <recommendedName>
        <fullName evidence="2">diguanylate cyclase</fullName>
        <ecNumber evidence="2">2.7.7.65</ecNumber>
    </recommendedName>
</protein>
<evidence type="ECO:0000256" key="1">
    <source>
        <dbReference type="ARBA" id="ARBA00001946"/>
    </source>
</evidence>
<dbReference type="InterPro" id="IPR029787">
    <property type="entry name" value="Nucleotide_cyclase"/>
</dbReference>
<dbReference type="AlphaFoldDB" id="A0AA42BL26"/>
<comment type="catalytic activity">
    <reaction evidence="3">
        <text>2 GTP = 3',3'-c-di-GMP + 2 diphosphate</text>
        <dbReference type="Rhea" id="RHEA:24898"/>
        <dbReference type="ChEBI" id="CHEBI:33019"/>
        <dbReference type="ChEBI" id="CHEBI:37565"/>
        <dbReference type="ChEBI" id="CHEBI:58805"/>
        <dbReference type="EC" id="2.7.7.65"/>
    </reaction>
</comment>
<dbReference type="InterPro" id="IPR011006">
    <property type="entry name" value="CheY-like_superfamily"/>
</dbReference>
<dbReference type="InterPro" id="IPR000160">
    <property type="entry name" value="GGDEF_dom"/>
</dbReference>
<evidence type="ECO:0000313" key="7">
    <source>
        <dbReference type="EMBL" id="MCP3428365.1"/>
    </source>
</evidence>
<dbReference type="GO" id="GO:0043709">
    <property type="term" value="P:cell adhesion involved in single-species biofilm formation"/>
    <property type="evidence" value="ECO:0007669"/>
    <property type="project" value="TreeGrafter"/>
</dbReference>
<evidence type="ECO:0000313" key="8">
    <source>
        <dbReference type="Proteomes" id="UP001165413"/>
    </source>
</evidence>
<evidence type="ECO:0000256" key="2">
    <source>
        <dbReference type="ARBA" id="ARBA00012528"/>
    </source>
</evidence>
<dbReference type="PANTHER" id="PTHR45138:SF9">
    <property type="entry name" value="DIGUANYLATE CYCLASE DGCM-RELATED"/>
    <property type="match status" value="1"/>
</dbReference>
<dbReference type="Gene3D" id="3.40.50.2300">
    <property type="match status" value="1"/>
</dbReference>
<keyword evidence="7" id="KW-0548">Nucleotidyltransferase</keyword>
<dbReference type="PANTHER" id="PTHR45138">
    <property type="entry name" value="REGULATORY COMPONENTS OF SENSORY TRANSDUCTION SYSTEM"/>
    <property type="match status" value="1"/>
</dbReference>
<dbReference type="EC" id="2.7.7.65" evidence="2"/>
<keyword evidence="7" id="KW-0808">Transferase</keyword>
<dbReference type="CDD" id="cd01949">
    <property type="entry name" value="GGDEF"/>
    <property type="match status" value="1"/>
</dbReference>
<keyword evidence="8" id="KW-1185">Reference proteome</keyword>
<sequence length="332" mass="37230">MDIFSARPASFKDSSAGRPYHILVVDDSPLDLHFLLNGLSDNFVVTFASSAQETLCLVNQFPQPDIILLDVVMPEMDGFEICTRLKNDENTQNIPVIFVSGLDATVDKTKGFNAGAVDYITKPLELEELEARIQTHIRLKEQSQYLESMAYFDPLTRVANRRKYNEVLQREWARCIRYHHQMSMVIIDIDFFKEYNDTYGHSEGDNCLISVARLLEVTVGRPTDIFARIGGEEFVLLLPDCNAVGAVQKAEKILEILAHAQIPHENSHIENHLTVSLGVATMHPSHGHSALSLFQAADDALFSAKRDGRNQFAIAEIEGNLGITGEQARQHH</sequence>
<evidence type="ECO:0000259" key="6">
    <source>
        <dbReference type="PROSITE" id="PS50887"/>
    </source>
</evidence>
<name>A0AA42BL26_9ALTE</name>
<evidence type="ECO:0000256" key="3">
    <source>
        <dbReference type="ARBA" id="ARBA00034247"/>
    </source>
</evidence>
<dbReference type="InterPro" id="IPR043128">
    <property type="entry name" value="Rev_trsase/Diguanyl_cyclase"/>
</dbReference>
<evidence type="ECO:0000259" key="5">
    <source>
        <dbReference type="PROSITE" id="PS50110"/>
    </source>
</evidence>
<dbReference type="SMART" id="SM00267">
    <property type="entry name" value="GGDEF"/>
    <property type="match status" value="1"/>
</dbReference>
<keyword evidence="4" id="KW-0597">Phosphoprotein</keyword>
<dbReference type="NCBIfam" id="TIGR00254">
    <property type="entry name" value="GGDEF"/>
    <property type="match status" value="1"/>
</dbReference>
<dbReference type="GO" id="GO:0052621">
    <property type="term" value="F:diguanylate cyclase activity"/>
    <property type="evidence" value="ECO:0007669"/>
    <property type="project" value="UniProtKB-EC"/>
</dbReference>